<keyword evidence="1" id="KW-0472">Membrane</keyword>
<sequence>SIVVDVTAQSLPIIAAFQIFDGTVGVCSGAVRGAGLQKIGAVVSFVCLYLIGVPVAVSLVLLTSLGVKGIWIGLLVGIVAEGTVYLITCYFIDWDKQVVLARNRIKGVVERMSDTSAMALEDSNDGGGGGSDDMVDNEIGGRFQHTVAEINDPKRLTKIVLSRTLFVVVVFIVFTTSICLKSVLPWRNYFGQFCVYFNETYFKIENIAQLEENCSILTPGEDL</sequence>
<feature type="transmembrane region" description="Helical" evidence="1">
    <location>
        <begin position="164"/>
        <end position="184"/>
    </location>
</feature>
<evidence type="ECO:0008006" key="4">
    <source>
        <dbReference type="Google" id="ProtNLM"/>
    </source>
</evidence>
<keyword evidence="1" id="KW-0812">Transmembrane</keyword>
<evidence type="ECO:0000256" key="1">
    <source>
        <dbReference type="SAM" id="Phobius"/>
    </source>
</evidence>
<reference evidence="2 3" key="1">
    <citation type="submission" date="2019-07" db="EMBL/GenBank/DDBJ databases">
        <title>Annotation for the trematode Paragonimus westermani.</title>
        <authorList>
            <person name="Choi Y.-J."/>
        </authorList>
    </citation>
    <scope>NUCLEOTIDE SEQUENCE [LARGE SCALE GENOMIC DNA]</scope>
    <source>
        <strain evidence="2">180907_Pwestermani</strain>
    </source>
</reference>
<keyword evidence="3" id="KW-1185">Reference proteome</keyword>
<gene>
    <name evidence="2" type="ORF">P879_06939</name>
</gene>
<name>A0A8T0DNU0_9TREM</name>
<dbReference type="GO" id="GO:0042910">
    <property type="term" value="F:xenobiotic transmembrane transporter activity"/>
    <property type="evidence" value="ECO:0007669"/>
    <property type="project" value="InterPro"/>
</dbReference>
<dbReference type="OrthoDB" id="6287910at2759"/>
<proteinExistence type="predicted"/>
<dbReference type="GO" id="GO:0015297">
    <property type="term" value="F:antiporter activity"/>
    <property type="evidence" value="ECO:0007669"/>
    <property type="project" value="InterPro"/>
</dbReference>
<dbReference type="Proteomes" id="UP000699462">
    <property type="component" value="Unassembled WGS sequence"/>
</dbReference>
<feature type="non-terminal residue" evidence="2">
    <location>
        <position position="1"/>
    </location>
</feature>
<organism evidence="2 3">
    <name type="scientific">Paragonimus westermani</name>
    <dbReference type="NCBI Taxonomy" id="34504"/>
    <lineage>
        <taxon>Eukaryota</taxon>
        <taxon>Metazoa</taxon>
        <taxon>Spiralia</taxon>
        <taxon>Lophotrochozoa</taxon>
        <taxon>Platyhelminthes</taxon>
        <taxon>Trematoda</taxon>
        <taxon>Digenea</taxon>
        <taxon>Plagiorchiida</taxon>
        <taxon>Troglotremata</taxon>
        <taxon>Troglotrematidae</taxon>
        <taxon>Paragonimus</taxon>
    </lineage>
</organism>
<comment type="caution">
    <text evidence="2">The sequence shown here is derived from an EMBL/GenBank/DDBJ whole genome shotgun (WGS) entry which is preliminary data.</text>
</comment>
<dbReference type="GO" id="GO:0016020">
    <property type="term" value="C:membrane"/>
    <property type="evidence" value="ECO:0007669"/>
    <property type="project" value="InterPro"/>
</dbReference>
<dbReference type="AlphaFoldDB" id="A0A8T0DNU0"/>
<evidence type="ECO:0000313" key="3">
    <source>
        <dbReference type="Proteomes" id="UP000699462"/>
    </source>
</evidence>
<evidence type="ECO:0000313" key="2">
    <source>
        <dbReference type="EMBL" id="KAF8569290.1"/>
    </source>
</evidence>
<keyword evidence="1" id="KW-1133">Transmembrane helix</keyword>
<feature type="transmembrane region" description="Helical" evidence="1">
    <location>
        <begin position="42"/>
        <end position="64"/>
    </location>
</feature>
<feature type="transmembrane region" description="Helical" evidence="1">
    <location>
        <begin position="70"/>
        <end position="92"/>
    </location>
</feature>
<dbReference type="EMBL" id="JTDF01001994">
    <property type="protein sequence ID" value="KAF8569290.1"/>
    <property type="molecule type" value="Genomic_DNA"/>
</dbReference>
<dbReference type="PANTHER" id="PTHR11206">
    <property type="entry name" value="MULTIDRUG RESISTANCE PROTEIN"/>
    <property type="match status" value="1"/>
</dbReference>
<accession>A0A8T0DNU0</accession>
<protein>
    <recommendedName>
        <fullName evidence="4">Multidrug resistance protein, MATE family</fullName>
    </recommendedName>
</protein>